<dbReference type="Proteomes" id="UP000015530">
    <property type="component" value="Unassembled WGS sequence"/>
</dbReference>
<dbReference type="AlphaFoldDB" id="T0L5T4"/>
<comment type="caution">
    <text evidence="1">The sequence shown here is derived from an EMBL/GenBank/DDBJ whole genome shotgun (WGS) entry which is preliminary data.</text>
</comment>
<accession>T0L5T4</accession>
<gene>
    <name evidence="1" type="ORF">CGLO_17685</name>
</gene>
<proteinExistence type="predicted"/>
<name>T0L5T4_COLGC</name>
<dbReference type="HOGENOM" id="CLU_3399361_0_0_1"/>
<protein>
    <submittedName>
        <fullName evidence="1">Uncharacterized protein</fullName>
    </submittedName>
</protein>
<evidence type="ECO:0000313" key="2">
    <source>
        <dbReference type="Proteomes" id="UP000015530"/>
    </source>
</evidence>
<reference evidence="2" key="1">
    <citation type="journal article" date="2013" name="Mol. Plant Microbe Interact.">
        <title>Global aspects of pacC regulation of pathogenicity genes in Colletotrichum gloeosporioides as revealed by transcriptome analysis.</title>
        <authorList>
            <person name="Alkan N."/>
            <person name="Meng X."/>
            <person name="Friedlander G."/>
            <person name="Reuveni E."/>
            <person name="Sukno S."/>
            <person name="Sherman A."/>
            <person name="Thon M."/>
            <person name="Fluhr R."/>
            <person name="Prusky D."/>
        </authorList>
    </citation>
    <scope>NUCLEOTIDE SEQUENCE [LARGE SCALE GENOMIC DNA]</scope>
    <source>
        <strain evidence="2">Cg-14</strain>
    </source>
</reference>
<dbReference type="EMBL" id="AMYD01004217">
    <property type="protein sequence ID" value="EQB43640.1"/>
    <property type="molecule type" value="Genomic_DNA"/>
</dbReference>
<sequence>MMNAEPDAVIGGPGVRRCCGMETTTQFDDDL</sequence>
<evidence type="ECO:0000313" key="1">
    <source>
        <dbReference type="EMBL" id="EQB43640.1"/>
    </source>
</evidence>
<organism evidence="1 2">
    <name type="scientific">Colletotrichum gloeosporioides (strain Cg-14)</name>
    <name type="common">Anthracnose fungus</name>
    <name type="synonym">Glomerella cingulata</name>
    <dbReference type="NCBI Taxonomy" id="1237896"/>
    <lineage>
        <taxon>Eukaryota</taxon>
        <taxon>Fungi</taxon>
        <taxon>Dikarya</taxon>
        <taxon>Ascomycota</taxon>
        <taxon>Pezizomycotina</taxon>
        <taxon>Sordariomycetes</taxon>
        <taxon>Hypocreomycetidae</taxon>
        <taxon>Glomerellales</taxon>
        <taxon>Glomerellaceae</taxon>
        <taxon>Colletotrichum</taxon>
        <taxon>Colletotrichum gloeosporioides species complex</taxon>
    </lineage>
</organism>